<gene>
    <name evidence="1" type="ORF">S12H4_04279</name>
</gene>
<accession>X1SB90</accession>
<dbReference type="AlphaFoldDB" id="X1SB90"/>
<proteinExistence type="predicted"/>
<sequence length="46" mass="4981">KNSLSVGVYSDRINYIGYGKGLMAGKLITGVERHLEGQISLLDNLS</sequence>
<organism evidence="1">
    <name type="scientific">marine sediment metagenome</name>
    <dbReference type="NCBI Taxonomy" id="412755"/>
    <lineage>
        <taxon>unclassified sequences</taxon>
        <taxon>metagenomes</taxon>
        <taxon>ecological metagenomes</taxon>
    </lineage>
</organism>
<dbReference type="EMBL" id="BARW01001300">
    <property type="protein sequence ID" value="GAI72695.1"/>
    <property type="molecule type" value="Genomic_DNA"/>
</dbReference>
<protein>
    <submittedName>
        <fullName evidence="1">Uncharacterized protein</fullName>
    </submittedName>
</protein>
<comment type="caution">
    <text evidence="1">The sequence shown here is derived from an EMBL/GenBank/DDBJ whole genome shotgun (WGS) entry which is preliminary data.</text>
</comment>
<name>X1SB90_9ZZZZ</name>
<evidence type="ECO:0000313" key="1">
    <source>
        <dbReference type="EMBL" id="GAI72695.1"/>
    </source>
</evidence>
<feature type="non-terminal residue" evidence="1">
    <location>
        <position position="1"/>
    </location>
</feature>
<reference evidence="1" key="1">
    <citation type="journal article" date="2014" name="Front. Microbiol.">
        <title>High frequency of phylogenetically diverse reductive dehalogenase-homologous genes in deep subseafloor sedimentary metagenomes.</title>
        <authorList>
            <person name="Kawai M."/>
            <person name="Futagami T."/>
            <person name="Toyoda A."/>
            <person name="Takaki Y."/>
            <person name="Nishi S."/>
            <person name="Hori S."/>
            <person name="Arai W."/>
            <person name="Tsubouchi T."/>
            <person name="Morono Y."/>
            <person name="Uchiyama I."/>
            <person name="Ito T."/>
            <person name="Fujiyama A."/>
            <person name="Inagaki F."/>
            <person name="Takami H."/>
        </authorList>
    </citation>
    <scope>NUCLEOTIDE SEQUENCE</scope>
    <source>
        <strain evidence="1">Expedition CK06-06</strain>
    </source>
</reference>